<keyword evidence="1" id="KW-0472">Membrane</keyword>
<organism evidence="4">
    <name type="scientific">Haemonchus placei</name>
    <name type="common">Barber's pole worm</name>
    <dbReference type="NCBI Taxonomy" id="6290"/>
    <lineage>
        <taxon>Eukaryota</taxon>
        <taxon>Metazoa</taxon>
        <taxon>Ecdysozoa</taxon>
        <taxon>Nematoda</taxon>
        <taxon>Chromadorea</taxon>
        <taxon>Rhabditida</taxon>
        <taxon>Rhabditina</taxon>
        <taxon>Rhabditomorpha</taxon>
        <taxon>Strongyloidea</taxon>
        <taxon>Trichostrongylidae</taxon>
        <taxon>Haemonchus</taxon>
    </lineage>
</organism>
<accession>A0A0N4WW05</accession>
<keyword evidence="1" id="KW-0812">Transmembrane</keyword>
<dbReference type="WBParaSite" id="HPLM_0001590201-mRNA-1">
    <property type="protein sequence ID" value="HPLM_0001590201-mRNA-1"/>
    <property type="gene ID" value="HPLM_0001590201"/>
</dbReference>
<feature type="transmembrane region" description="Helical" evidence="1">
    <location>
        <begin position="20"/>
        <end position="39"/>
    </location>
</feature>
<gene>
    <name evidence="2" type="ORF">HPLM_LOCUS15894</name>
</gene>
<name>A0A0N4WW05_HAEPC</name>
<protein>
    <submittedName>
        <fullName evidence="4">Ovule protein</fullName>
    </submittedName>
</protein>
<keyword evidence="3" id="KW-1185">Reference proteome</keyword>
<keyword evidence="1" id="KW-1133">Transmembrane helix</keyword>
<dbReference type="AlphaFoldDB" id="A0A0N4WW05"/>
<reference evidence="4" key="1">
    <citation type="submission" date="2017-02" db="UniProtKB">
        <authorList>
            <consortium name="WormBaseParasite"/>
        </authorList>
    </citation>
    <scope>IDENTIFICATION</scope>
</reference>
<dbReference type="EMBL" id="UZAF01019180">
    <property type="protein sequence ID" value="VDO58204.1"/>
    <property type="molecule type" value="Genomic_DNA"/>
</dbReference>
<dbReference type="Proteomes" id="UP000268014">
    <property type="component" value="Unassembled WGS sequence"/>
</dbReference>
<evidence type="ECO:0000313" key="3">
    <source>
        <dbReference type="Proteomes" id="UP000268014"/>
    </source>
</evidence>
<evidence type="ECO:0000313" key="4">
    <source>
        <dbReference type="WBParaSite" id="HPLM_0001590201-mRNA-1"/>
    </source>
</evidence>
<evidence type="ECO:0000313" key="2">
    <source>
        <dbReference type="EMBL" id="VDO58204.1"/>
    </source>
</evidence>
<reference evidence="2 3" key="2">
    <citation type="submission" date="2018-11" db="EMBL/GenBank/DDBJ databases">
        <authorList>
            <consortium name="Pathogen Informatics"/>
        </authorList>
    </citation>
    <scope>NUCLEOTIDE SEQUENCE [LARGE SCALE GENOMIC DNA]</scope>
    <source>
        <strain evidence="2 3">MHpl1</strain>
    </source>
</reference>
<sequence>MRFNPLKNDWEDCQVASFRCYVSFYLSSWVIPISLIFLWSGSTLANSALSRYSLICSVLMNILHL</sequence>
<proteinExistence type="predicted"/>
<evidence type="ECO:0000256" key="1">
    <source>
        <dbReference type="SAM" id="Phobius"/>
    </source>
</evidence>